<comment type="caution">
    <text evidence="1">The sequence shown here is derived from an EMBL/GenBank/DDBJ whole genome shotgun (WGS) entry which is preliminary data.</text>
</comment>
<evidence type="ECO:0000313" key="2">
    <source>
        <dbReference type="Proteomes" id="UP000721236"/>
    </source>
</evidence>
<evidence type="ECO:0000313" key="1">
    <source>
        <dbReference type="EMBL" id="CAG9173068.1"/>
    </source>
</evidence>
<gene>
    <name evidence="1" type="ORF">LMG21510_02148</name>
</gene>
<dbReference type="RefSeq" id="WP_290368814.1">
    <property type="nucleotide sequence ID" value="NZ_CAJZAH010000002.1"/>
</dbReference>
<accession>A0ABM8WZL9</accession>
<sequence length="42" mass="4381">MYSLEAARQGHIDLVDVLKANALLDAVAAAEEKAAQAARGKT</sequence>
<protein>
    <submittedName>
        <fullName evidence="1">Uncharacterized protein</fullName>
    </submittedName>
</protein>
<proteinExistence type="predicted"/>
<organism evidence="1 2">
    <name type="scientific">Cupriavidus respiraculi</name>
    <dbReference type="NCBI Taxonomy" id="195930"/>
    <lineage>
        <taxon>Bacteria</taxon>
        <taxon>Pseudomonadati</taxon>
        <taxon>Pseudomonadota</taxon>
        <taxon>Betaproteobacteria</taxon>
        <taxon>Burkholderiales</taxon>
        <taxon>Burkholderiaceae</taxon>
        <taxon>Cupriavidus</taxon>
    </lineage>
</organism>
<dbReference type="EMBL" id="CAJZAH010000002">
    <property type="protein sequence ID" value="CAG9173068.1"/>
    <property type="molecule type" value="Genomic_DNA"/>
</dbReference>
<reference evidence="1 2" key="1">
    <citation type="submission" date="2021-08" db="EMBL/GenBank/DDBJ databases">
        <authorList>
            <person name="Peeters C."/>
        </authorList>
    </citation>
    <scope>NUCLEOTIDE SEQUENCE [LARGE SCALE GENOMIC DNA]</scope>
    <source>
        <strain evidence="1 2">LMG 21510</strain>
    </source>
</reference>
<name>A0ABM8WZL9_9BURK</name>
<dbReference type="Proteomes" id="UP000721236">
    <property type="component" value="Unassembled WGS sequence"/>
</dbReference>
<keyword evidence="2" id="KW-1185">Reference proteome</keyword>